<protein>
    <submittedName>
        <fullName evidence="2">Uncharacterized protein</fullName>
    </submittedName>
</protein>
<gene>
    <name evidence="2" type="ORF">E4U82_15580</name>
</gene>
<organism evidence="2 3">
    <name type="scientific">Lentibacillus salicampi</name>
    <dbReference type="NCBI Taxonomy" id="175306"/>
    <lineage>
        <taxon>Bacteria</taxon>
        <taxon>Bacillati</taxon>
        <taxon>Bacillota</taxon>
        <taxon>Bacilli</taxon>
        <taxon>Bacillales</taxon>
        <taxon>Bacillaceae</taxon>
        <taxon>Lentibacillus</taxon>
    </lineage>
</organism>
<dbReference type="AlphaFoldDB" id="A0A4Y9A7W1"/>
<dbReference type="EMBL" id="SRHY01000037">
    <property type="protein sequence ID" value="TFJ91869.1"/>
    <property type="molecule type" value="Genomic_DNA"/>
</dbReference>
<name>A0A4Y9A7W1_9BACI</name>
<accession>A0A4Y9A7W1</accession>
<reference evidence="2 3" key="1">
    <citation type="submission" date="2019-03" db="EMBL/GenBank/DDBJ databases">
        <title>Genome sequence of Lentibacillus salicampi ATCC BAA-719.</title>
        <authorList>
            <person name="Maclea K.S."/>
            <person name="Simoes Junior M."/>
        </authorList>
    </citation>
    <scope>NUCLEOTIDE SEQUENCE [LARGE SCALE GENOMIC DNA]</scope>
    <source>
        <strain evidence="2 3">ATCC BAA-719</strain>
    </source>
</reference>
<feature type="region of interest" description="Disordered" evidence="1">
    <location>
        <begin position="34"/>
        <end position="53"/>
    </location>
</feature>
<keyword evidence="3" id="KW-1185">Reference proteome</keyword>
<evidence type="ECO:0000313" key="2">
    <source>
        <dbReference type="EMBL" id="TFJ91869.1"/>
    </source>
</evidence>
<sequence>MEEMLNAILNSLGGGGVKESLDCLSQRQDSVEQSLEGLSQRQETMEQKQETMQQGFDRLEKTRIFLLANCRHSAPGWKELKTDLIGLKSNLMEFRKSWITSL</sequence>
<evidence type="ECO:0000313" key="3">
    <source>
        <dbReference type="Proteomes" id="UP000298484"/>
    </source>
</evidence>
<dbReference type="RefSeq" id="WP_135111104.1">
    <property type="nucleotide sequence ID" value="NZ_SRHY01000037.1"/>
</dbReference>
<evidence type="ECO:0000256" key="1">
    <source>
        <dbReference type="SAM" id="MobiDB-lite"/>
    </source>
</evidence>
<comment type="caution">
    <text evidence="2">The sequence shown here is derived from an EMBL/GenBank/DDBJ whole genome shotgun (WGS) entry which is preliminary data.</text>
</comment>
<proteinExistence type="predicted"/>
<dbReference type="Proteomes" id="UP000298484">
    <property type="component" value="Unassembled WGS sequence"/>
</dbReference>